<dbReference type="EMBL" id="QJVD01000014">
    <property type="protein sequence ID" value="PYI66554.1"/>
    <property type="molecule type" value="Genomic_DNA"/>
</dbReference>
<reference evidence="1 2" key="1">
    <citation type="submission" date="2018-05" db="EMBL/GenBank/DDBJ databases">
        <title>Genetic diversity of glacier-inhabiting Cryobacterium bacteria in China and description of Cryobacterium mengkeensis sp. nov. and Arthrobacter glacialis sp. nov.</title>
        <authorList>
            <person name="Liu Q."/>
            <person name="Xin Y.-H."/>
        </authorList>
    </citation>
    <scope>NUCLEOTIDE SEQUENCE [LARGE SCALE GENOMIC DNA]</scope>
    <source>
        <strain evidence="1 2">LI2</strain>
    </source>
</reference>
<dbReference type="RefSeq" id="WP_110501512.1">
    <property type="nucleotide sequence ID" value="NZ_QJVD01000014.1"/>
</dbReference>
<evidence type="ECO:0000313" key="1">
    <source>
        <dbReference type="EMBL" id="PYI66554.1"/>
    </source>
</evidence>
<comment type="caution">
    <text evidence="1">The sequence shown here is derived from an EMBL/GenBank/DDBJ whole genome shotgun (WGS) entry which is preliminary data.</text>
</comment>
<sequence>MDFLKAMALDEGDSATRDIAFRMEASASTAGNQRARLMDAGIVAAAGHGVVRFAIPGLREYLLSLPE</sequence>
<keyword evidence="2" id="KW-1185">Reference proteome</keyword>
<dbReference type="Proteomes" id="UP000247832">
    <property type="component" value="Unassembled WGS sequence"/>
</dbReference>
<name>A0A2V5L872_9MICC</name>
<organism evidence="1 2">
    <name type="scientific">Arthrobacter livingstonensis</name>
    <dbReference type="NCBI Taxonomy" id="670078"/>
    <lineage>
        <taxon>Bacteria</taxon>
        <taxon>Bacillati</taxon>
        <taxon>Actinomycetota</taxon>
        <taxon>Actinomycetes</taxon>
        <taxon>Micrococcales</taxon>
        <taxon>Micrococcaceae</taxon>
        <taxon>Arthrobacter</taxon>
    </lineage>
</organism>
<dbReference type="AlphaFoldDB" id="A0A2V5L872"/>
<gene>
    <name evidence="1" type="ORF">CVV68_13360</name>
</gene>
<accession>A0A2V5L872</accession>
<evidence type="ECO:0008006" key="3">
    <source>
        <dbReference type="Google" id="ProtNLM"/>
    </source>
</evidence>
<protein>
    <recommendedName>
        <fullName evidence="3">ArsR family transcriptional regulator</fullName>
    </recommendedName>
</protein>
<evidence type="ECO:0000313" key="2">
    <source>
        <dbReference type="Proteomes" id="UP000247832"/>
    </source>
</evidence>
<proteinExistence type="predicted"/>
<dbReference type="OrthoDB" id="2020141at2"/>